<gene>
    <name evidence="1" type="ORF">BGZ70_004878</name>
</gene>
<dbReference type="OrthoDB" id="10256524at2759"/>
<dbReference type="AlphaFoldDB" id="A0A9P6IQB1"/>
<evidence type="ECO:0000313" key="1">
    <source>
        <dbReference type="EMBL" id="KAF9944242.1"/>
    </source>
</evidence>
<protein>
    <submittedName>
        <fullName evidence="1">Uncharacterized protein</fullName>
    </submittedName>
</protein>
<keyword evidence="2" id="KW-1185">Reference proteome</keyword>
<feature type="non-terminal residue" evidence="1">
    <location>
        <position position="1"/>
    </location>
</feature>
<evidence type="ECO:0000313" key="2">
    <source>
        <dbReference type="Proteomes" id="UP000738359"/>
    </source>
</evidence>
<proteinExistence type="predicted"/>
<reference evidence="1" key="1">
    <citation type="journal article" date="2020" name="Fungal Divers.">
        <title>Resolving the Mortierellaceae phylogeny through synthesis of multi-gene phylogenetics and phylogenomics.</title>
        <authorList>
            <person name="Vandepol N."/>
            <person name="Liber J."/>
            <person name="Desiro A."/>
            <person name="Na H."/>
            <person name="Kennedy M."/>
            <person name="Barry K."/>
            <person name="Grigoriev I.V."/>
            <person name="Miller A.N."/>
            <person name="O'Donnell K."/>
            <person name="Stajich J.E."/>
            <person name="Bonito G."/>
        </authorList>
    </citation>
    <scope>NUCLEOTIDE SEQUENCE</scope>
    <source>
        <strain evidence="1">CK1249</strain>
    </source>
</reference>
<accession>A0A9P6IQB1</accession>
<name>A0A9P6IQB1_MORAP</name>
<comment type="caution">
    <text evidence="1">The sequence shown here is derived from an EMBL/GenBank/DDBJ whole genome shotgun (WGS) entry which is preliminary data.</text>
</comment>
<organism evidence="1 2">
    <name type="scientific">Mortierella alpina</name>
    <name type="common">Oleaginous fungus</name>
    <name type="synonym">Mortierella renispora</name>
    <dbReference type="NCBI Taxonomy" id="64518"/>
    <lineage>
        <taxon>Eukaryota</taxon>
        <taxon>Fungi</taxon>
        <taxon>Fungi incertae sedis</taxon>
        <taxon>Mucoromycota</taxon>
        <taxon>Mortierellomycotina</taxon>
        <taxon>Mortierellomycetes</taxon>
        <taxon>Mortierellales</taxon>
        <taxon>Mortierellaceae</taxon>
        <taxon>Mortierella</taxon>
    </lineage>
</organism>
<dbReference type="EMBL" id="JAAAHY010002559">
    <property type="protein sequence ID" value="KAF9944242.1"/>
    <property type="molecule type" value="Genomic_DNA"/>
</dbReference>
<dbReference type="Proteomes" id="UP000738359">
    <property type="component" value="Unassembled WGS sequence"/>
</dbReference>
<sequence length="167" mass="18321">APKGVDESEFPLYSGYIVATPSSKNGVAVHVPYAGLSADAAKVPIMDTDSGLPTLMYMDDGDMLKEIKEANMTFDLTTKTPVVVTRLGSHTPDLSIRILDADTKIFQGFAWSDSLVFATKNMTMPRKQLPAGTYNIVVAAQRKLSLGEWPQDYEVYDLGDVTIEKRK</sequence>